<accession>B6HSC4</accession>
<keyword evidence="2" id="KW-1185">Reference proteome</keyword>
<reference evidence="1 2" key="1">
    <citation type="journal article" date="2008" name="Nat. Biotechnol.">
        <title>Genome sequencing and analysis of the filamentous fungus Penicillium chrysogenum.</title>
        <authorList>
            <person name="van den Berg M.A."/>
            <person name="Albang R."/>
            <person name="Albermann K."/>
            <person name="Badger J.H."/>
            <person name="Daran J.-M."/>
            <person name="Driessen A.J.M."/>
            <person name="Garcia-Estrada C."/>
            <person name="Fedorova N.D."/>
            <person name="Harris D.M."/>
            <person name="Heijne W.H.M."/>
            <person name="Joardar V.S."/>
            <person name="Kiel J.A.K.W."/>
            <person name="Kovalchuk A."/>
            <person name="Martin J.F."/>
            <person name="Nierman W.C."/>
            <person name="Nijland J.G."/>
            <person name="Pronk J.T."/>
            <person name="Roubos J.A."/>
            <person name="van der Klei I.J."/>
            <person name="van Peij N.N.M.E."/>
            <person name="Veenhuis M."/>
            <person name="von Doehren H."/>
            <person name="Wagner C."/>
            <person name="Wortman J.R."/>
            <person name="Bovenberg R.A.L."/>
        </authorList>
    </citation>
    <scope>NUCLEOTIDE SEQUENCE [LARGE SCALE GENOMIC DNA]</scope>
    <source>
        <strain evidence="2">ATCC 28089 / DSM 1075 / NRRL 1951 / Wisconsin 54-1255</strain>
    </source>
</reference>
<proteinExistence type="predicted"/>
<organism evidence="1 2">
    <name type="scientific">Penicillium rubens (strain ATCC 28089 / DSM 1075 / NRRL 1951 / Wisconsin 54-1255)</name>
    <name type="common">Penicillium chrysogenum</name>
    <dbReference type="NCBI Taxonomy" id="500485"/>
    <lineage>
        <taxon>Eukaryota</taxon>
        <taxon>Fungi</taxon>
        <taxon>Dikarya</taxon>
        <taxon>Ascomycota</taxon>
        <taxon>Pezizomycotina</taxon>
        <taxon>Eurotiomycetes</taxon>
        <taxon>Eurotiomycetidae</taxon>
        <taxon>Eurotiales</taxon>
        <taxon>Aspergillaceae</taxon>
        <taxon>Penicillium</taxon>
        <taxon>Penicillium chrysogenum species complex</taxon>
    </lineage>
</organism>
<protein>
    <submittedName>
        <fullName evidence="1">Uncharacterized protein</fullName>
    </submittedName>
</protein>
<evidence type="ECO:0000313" key="1">
    <source>
        <dbReference type="EMBL" id="CAP98577.1"/>
    </source>
</evidence>
<gene>
    <name evidence="1" type="ORF">Pc22g12890</name>
    <name evidence="1" type="ORF">PCH_Pc22g12890</name>
</gene>
<dbReference type="EMBL" id="AM920437">
    <property type="protein sequence ID" value="CAP98577.1"/>
    <property type="molecule type" value="Genomic_DNA"/>
</dbReference>
<sequence>MKDTILESVTKDNFNSLYKKLIVEACDIPTLLSASTIGHGRGGHGRGGGYNTSSDTKIDIKIEGELFFKNGLVKEDLIFEGKVRTILISTYYNLLTKDRLLSINTLEVDYRIYYNPITLKLIRVNREKVGLVKKTYFYEPNSSSKSNDKDKDLNRVNI</sequence>
<dbReference type="VEuPathDB" id="FungiDB:PCH_Pc22g12890"/>
<dbReference type="HOGENOM" id="CLU_1669978_0_0_1"/>
<name>B6HSC4_PENRW</name>
<evidence type="ECO:0000313" key="2">
    <source>
        <dbReference type="Proteomes" id="UP000000724"/>
    </source>
</evidence>
<dbReference type="AlphaFoldDB" id="B6HSC4"/>
<dbReference type="Proteomes" id="UP000000724">
    <property type="component" value="Contig Pc00c22"/>
</dbReference>